<dbReference type="Gene3D" id="3.90.1200.10">
    <property type="match status" value="1"/>
</dbReference>
<evidence type="ECO:0000313" key="4">
    <source>
        <dbReference type="Proteomes" id="UP000002669"/>
    </source>
</evidence>
<keyword evidence="4" id="KW-1185">Reference proteome</keyword>
<accession>E4UZ83</accession>
<dbReference type="EC" id="2.7.1.172" evidence="1"/>
<dbReference type="EMBL" id="DS989826">
    <property type="protein sequence ID" value="EFR03413.1"/>
    <property type="molecule type" value="Genomic_DNA"/>
</dbReference>
<dbReference type="RefSeq" id="XP_003171867.1">
    <property type="nucleotide sequence ID" value="XM_003171819.1"/>
</dbReference>
<dbReference type="eggNOG" id="KOG3021">
    <property type="taxonomic scope" value="Eukaryota"/>
</dbReference>
<keyword evidence="3" id="KW-0808">Transferase</keyword>
<dbReference type="GeneID" id="10027122"/>
<protein>
    <recommendedName>
        <fullName evidence="1">protein-ribulosamine 3-kinase</fullName>
        <ecNumber evidence="1">2.7.1.172</ecNumber>
    </recommendedName>
</protein>
<dbReference type="OMA" id="NEYNLMI"/>
<organism evidence="4">
    <name type="scientific">Arthroderma gypseum (strain ATCC MYA-4604 / CBS 118893)</name>
    <name type="common">Microsporum gypseum</name>
    <dbReference type="NCBI Taxonomy" id="535722"/>
    <lineage>
        <taxon>Eukaryota</taxon>
        <taxon>Fungi</taxon>
        <taxon>Dikarya</taxon>
        <taxon>Ascomycota</taxon>
        <taxon>Pezizomycotina</taxon>
        <taxon>Eurotiomycetes</taxon>
        <taxon>Eurotiomycetidae</taxon>
        <taxon>Onygenales</taxon>
        <taxon>Arthrodermataceae</taxon>
        <taxon>Nannizzia</taxon>
    </lineage>
</organism>
<dbReference type="Proteomes" id="UP000002669">
    <property type="component" value="Unassembled WGS sequence"/>
</dbReference>
<proteinExistence type="predicted"/>
<comment type="catalytic activity">
    <reaction evidence="2">
        <text>N(6)-D-ribulosyl-L-lysyl-[protein] + ATP = N(6)-(3-O-phospho-D-ribulosyl)-L-lysyl-[protein] + ADP + H(+)</text>
        <dbReference type="Rhea" id="RHEA:48432"/>
        <dbReference type="Rhea" id="RHEA-COMP:12103"/>
        <dbReference type="Rhea" id="RHEA-COMP:12104"/>
        <dbReference type="ChEBI" id="CHEBI:15378"/>
        <dbReference type="ChEBI" id="CHEBI:30616"/>
        <dbReference type="ChEBI" id="CHEBI:90418"/>
        <dbReference type="ChEBI" id="CHEBI:90420"/>
        <dbReference type="ChEBI" id="CHEBI:456216"/>
        <dbReference type="EC" id="2.7.1.172"/>
    </reaction>
    <physiologicalReaction direction="left-to-right" evidence="2">
        <dbReference type="Rhea" id="RHEA:48433"/>
    </physiologicalReaction>
</comment>
<name>E4UZ83_ARTGP</name>
<dbReference type="PANTHER" id="PTHR12149">
    <property type="entry name" value="FRUCTOSAMINE 3 KINASE-RELATED PROTEIN"/>
    <property type="match status" value="1"/>
</dbReference>
<dbReference type="SUPFAM" id="SSF56112">
    <property type="entry name" value="Protein kinase-like (PK-like)"/>
    <property type="match status" value="1"/>
</dbReference>
<dbReference type="AlphaFoldDB" id="E4UZ83"/>
<feature type="non-terminal residue" evidence="3">
    <location>
        <position position="1"/>
    </location>
</feature>
<evidence type="ECO:0000256" key="1">
    <source>
        <dbReference type="ARBA" id="ARBA00011961"/>
    </source>
</evidence>
<dbReference type="Pfam" id="PF03881">
    <property type="entry name" value="Fructosamin_kin"/>
    <property type="match status" value="1"/>
</dbReference>
<gene>
    <name evidence="3" type="ORF">MGYG_06411</name>
</gene>
<sequence length="136" mass="15281">KSEKRNGEDKRLRDLVERTAQEVVPRLLGDDRLGFDKAGNGKPVTPVIVHGDLWSGNTGVGKICRASRGQADEEEEEVVGDVVYDPSSCYAHSEFELGIMKMFGGFGGQFYKVYHQIVPKTEPVEEYDDRIDLYEL</sequence>
<dbReference type="STRING" id="535722.E4UZ83"/>
<dbReference type="OrthoDB" id="5772781at2759"/>
<dbReference type="GO" id="GO:0102193">
    <property type="term" value="F:protein-ribulosamine 3-kinase activity"/>
    <property type="evidence" value="ECO:0007669"/>
    <property type="project" value="UniProtKB-EC"/>
</dbReference>
<dbReference type="HOGENOM" id="CLU_136343_0_0_1"/>
<dbReference type="PANTHER" id="PTHR12149:SF8">
    <property type="entry name" value="PROTEIN-RIBULOSAMINE 3-KINASE"/>
    <property type="match status" value="1"/>
</dbReference>
<evidence type="ECO:0000256" key="2">
    <source>
        <dbReference type="ARBA" id="ARBA00048655"/>
    </source>
</evidence>
<dbReference type="InParanoid" id="E4UZ83"/>
<dbReference type="InterPro" id="IPR011009">
    <property type="entry name" value="Kinase-like_dom_sf"/>
</dbReference>
<reference evidence="4" key="1">
    <citation type="journal article" date="2012" name="MBio">
        <title>Comparative genome analysis of Trichophyton rubrum and related dermatophytes reveals candidate genes involved in infection.</title>
        <authorList>
            <person name="Martinez D.A."/>
            <person name="Oliver B.G."/>
            <person name="Graeser Y."/>
            <person name="Goldberg J.M."/>
            <person name="Li W."/>
            <person name="Martinez-Rossi N.M."/>
            <person name="Monod M."/>
            <person name="Shelest E."/>
            <person name="Barton R.C."/>
            <person name="Birch E."/>
            <person name="Brakhage A.A."/>
            <person name="Chen Z."/>
            <person name="Gurr S.J."/>
            <person name="Heiman D."/>
            <person name="Heitman J."/>
            <person name="Kosti I."/>
            <person name="Rossi A."/>
            <person name="Saif S."/>
            <person name="Samalova M."/>
            <person name="Saunders C.W."/>
            <person name="Shea T."/>
            <person name="Summerbell R.C."/>
            <person name="Xu J."/>
            <person name="Young S."/>
            <person name="Zeng Q."/>
            <person name="Birren B.W."/>
            <person name="Cuomo C.A."/>
            <person name="White T.C."/>
        </authorList>
    </citation>
    <scope>NUCLEOTIDE SEQUENCE [LARGE SCALE GENOMIC DNA]</scope>
    <source>
        <strain evidence="4">ATCC MYA-4604 / CBS 118893</strain>
    </source>
</reference>
<dbReference type="InterPro" id="IPR016477">
    <property type="entry name" value="Fructo-/Ketosamine-3-kinase"/>
</dbReference>
<evidence type="ECO:0000313" key="3">
    <source>
        <dbReference type="EMBL" id="EFR03413.1"/>
    </source>
</evidence>
<dbReference type="VEuPathDB" id="FungiDB:MGYG_06411"/>